<feature type="domain" description="Methyl-accepting transducer" evidence="8">
    <location>
        <begin position="239"/>
        <end position="438"/>
    </location>
</feature>
<dbReference type="Gene3D" id="1.10.287.950">
    <property type="entry name" value="Methyl-accepting chemotaxis protein"/>
    <property type="match status" value="1"/>
</dbReference>
<keyword evidence="2" id="KW-0812">Transmembrane</keyword>
<keyword evidence="4" id="KW-0472">Membrane</keyword>
<gene>
    <name evidence="9" type="ORF">F6453_2002</name>
</gene>
<evidence type="ECO:0000256" key="6">
    <source>
        <dbReference type="PROSITE-ProRule" id="PRU00284"/>
    </source>
</evidence>
<dbReference type="InterPro" id="IPR004089">
    <property type="entry name" value="MCPsignal_dom"/>
</dbReference>
<evidence type="ECO:0000259" key="8">
    <source>
        <dbReference type="PROSITE" id="PS50111"/>
    </source>
</evidence>
<dbReference type="AlphaFoldDB" id="A0A833JRB7"/>
<dbReference type="GO" id="GO:0006935">
    <property type="term" value="P:chemotaxis"/>
    <property type="evidence" value="ECO:0007669"/>
    <property type="project" value="UniProtKB-ARBA"/>
</dbReference>
<dbReference type="SUPFAM" id="SSF55785">
    <property type="entry name" value="PYP-like sensor domain (PAS domain)"/>
    <property type="match status" value="2"/>
</dbReference>
<proteinExistence type="predicted"/>
<evidence type="ECO:0000256" key="4">
    <source>
        <dbReference type="ARBA" id="ARBA00023136"/>
    </source>
</evidence>
<evidence type="ECO:0000256" key="1">
    <source>
        <dbReference type="ARBA" id="ARBA00004141"/>
    </source>
</evidence>
<dbReference type="SMART" id="SM00283">
    <property type="entry name" value="MA"/>
    <property type="match status" value="1"/>
</dbReference>
<dbReference type="InterPro" id="IPR000014">
    <property type="entry name" value="PAS"/>
</dbReference>
<dbReference type="CDD" id="cd00130">
    <property type="entry name" value="PAS"/>
    <property type="match status" value="1"/>
</dbReference>
<dbReference type="NCBIfam" id="TIGR00229">
    <property type="entry name" value="sensory_box"/>
    <property type="match status" value="2"/>
</dbReference>
<dbReference type="EMBL" id="WBMP01000007">
    <property type="protein sequence ID" value="KAE8545808.1"/>
    <property type="molecule type" value="Genomic_DNA"/>
</dbReference>
<dbReference type="Pfam" id="PF08447">
    <property type="entry name" value="PAS_3"/>
    <property type="match status" value="1"/>
</dbReference>
<protein>
    <submittedName>
        <fullName evidence="9">Methyl-accepting chemotaxis sensor/transducer protein</fullName>
    </submittedName>
</protein>
<keyword evidence="3" id="KW-1133">Transmembrane helix</keyword>
<evidence type="ECO:0000256" key="5">
    <source>
        <dbReference type="ARBA" id="ARBA00023224"/>
    </source>
</evidence>
<dbReference type="Gene3D" id="3.30.450.20">
    <property type="entry name" value="PAS domain"/>
    <property type="match status" value="2"/>
</dbReference>
<accession>A0A833JRB7</accession>
<dbReference type="GO" id="GO:0007165">
    <property type="term" value="P:signal transduction"/>
    <property type="evidence" value="ECO:0007669"/>
    <property type="project" value="UniProtKB-KW"/>
</dbReference>
<sequence length="438" mass="49152">MFGKKLQQENENLKEELYMLQQLVEDVAEEMMALELDSGGQIKSVNSRFQSEFGAGSDSVIGRHPRDLVPEYLRSTQHFRLMTEAVSKGRVWVGAWQVQNGAGMHLWFRAMVCPIKRRDGELDHITIFANNLTRTIETSHEHENLIRAMQRSTAVIEFDLHGHVLTANHLFLDAMGYRLDEIKGKHHRIFCPPEVYNSPNYEQFWQRLRNGDFVAERFKRVDKAGREVWLEASYNPLMNARDELYKVVKFATVITEQVLQEREVSNAAGVAYDTSKATDASAKRGKEVMENTVTVMQQLADEMSRAVERIGELDQQSQTINALIQSISGIAEQTNLLALNAAIEAARAGDQGRGFAVVADEVRKLASRTSEATEEITSVVSRNQELTSRAVGVIESGKSRAEEVRSLVGEAGDVINEIQEAAREVVDAVSQFANRLGN</sequence>
<dbReference type="PANTHER" id="PTHR32089">
    <property type="entry name" value="METHYL-ACCEPTING CHEMOTAXIS PROTEIN MCPB"/>
    <property type="match status" value="1"/>
</dbReference>
<evidence type="ECO:0000313" key="10">
    <source>
        <dbReference type="Proteomes" id="UP000469950"/>
    </source>
</evidence>
<dbReference type="RefSeq" id="WP_153740749.1">
    <property type="nucleotide sequence ID" value="NZ_WBMP01000007.1"/>
</dbReference>
<dbReference type="PROSITE" id="PS50111">
    <property type="entry name" value="CHEMOTAXIS_TRANSDUC_2"/>
    <property type="match status" value="1"/>
</dbReference>
<dbReference type="InterPro" id="IPR013655">
    <property type="entry name" value="PAS_fold_3"/>
</dbReference>
<organism evidence="9 10">
    <name type="scientific">Marinobacter nauticus</name>
    <name type="common">Marinobacter hydrocarbonoclasticus</name>
    <name type="synonym">Marinobacter aquaeolei</name>
    <dbReference type="NCBI Taxonomy" id="2743"/>
    <lineage>
        <taxon>Bacteria</taxon>
        <taxon>Pseudomonadati</taxon>
        <taxon>Pseudomonadota</taxon>
        <taxon>Gammaproteobacteria</taxon>
        <taxon>Pseudomonadales</taxon>
        <taxon>Marinobacteraceae</taxon>
        <taxon>Marinobacter</taxon>
    </lineage>
</organism>
<feature type="coiled-coil region" evidence="7">
    <location>
        <begin position="3"/>
        <end position="30"/>
    </location>
</feature>
<dbReference type="Pfam" id="PF00015">
    <property type="entry name" value="MCPsignal"/>
    <property type="match status" value="1"/>
</dbReference>
<evidence type="ECO:0000256" key="2">
    <source>
        <dbReference type="ARBA" id="ARBA00022692"/>
    </source>
</evidence>
<keyword evidence="5 6" id="KW-0807">Transducer</keyword>
<dbReference type="Pfam" id="PF13426">
    <property type="entry name" value="PAS_9"/>
    <property type="match status" value="1"/>
</dbReference>
<name>A0A833JRB7_MARNT</name>
<evidence type="ECO:0000256" key="3">
    <source>
        <dbReference type="ARBA" id="ARBA00022989"/>
    </source>
</evidence>
<evidence type="ECO:0000313" key="9">
    <source>
        <dbReference type="EMBL" id="KAE8545808.1"/>
    </source>
</evidence>
<dbReference type="InterPro" id="IPR035965">
    <property type="entry name" value="PAS-like_dom_sf"/>
</dbReference>
<evidence type="ECO:0000256" key="7">
    <source>
        <dbReference type="SAM" id="Coils"/>
    </source>
</evidence>
<keyword evidence="7" id="KW-0175">Coiled coil</keyword>
<dbReference type="Proteomes" id="UP000469950">
    <property type="component" value="Unassembled WGS sequence"/>
</dbReference>
<dbReference type="GO" id="GO:0016020">
    <property type="term" value="C:membrane"/>
    <property type="evidence" value="ECO:0007669"/>
    <property type="project" value="UniProtKB-SubCell"/>
</dbReference>
<dbReference type="CDD" id="cd11386">
    <property type="entry name" value="MCP_signal"/>
    <property type="match status" value="1"/>
</dbReference>
<reference evidence="9 10" key="1">
    <citation type="submission" date="2019-10" db="EMBL/GenBank/DDBJ databases">
        <title>Draft genome sequence of Marinobacter hydrocarbonoclasticus NCT7M from the microbiome of the marine copepod.</title>
        <authorList>
            <person name="Nuttall R."/>
            <person name="Sharma G."/>
            <person name="Moisander P."/>
        </authorList>
    </citation>
    <scope>NUCLEOTIDE SEQUENCE [LARGE SCALE GENOMIC DNA]</scope>
    <source>
        <strain evidence="9 10">NCT7M</strain>
    </source>
</reference>
<dbReference type="PANTHER" id="PTHR32089:SF119">
    <property type="entry name" value="METHYL-ACCEPTING CHEMOTAXIS PROTEIN CTPL"/>
    <property type="match status" value="1"/>
</dbReference>
<dbReference type="SUPFAM" id="SSF58104">
    <property type="entry name" value="Methyl-accepting chemotaxis protein (MCP) signaling domain"/>
    <property type="match status" value="1"/>
</dbReference>
<comment type="subcellular location">
    <subcellularLocation>
        <location evidence="1">Membrane</location>
        <topology evidence="1">Multi-pass membrane protein</topology>
    </subcellularLocation>
</comment>
<comment type="caution">
    <text evidence="9">The sequence shown here is derived from an EMBL/GenBank/DDBJ whole genome shotgun (WGS) entry which is preliminary data.</text>
</comment>